<dbReference type="eggNOG" id="KOG1282">
    <property type="taxonomic scope" value="Eukaryota"/>
</dbReference>
<evidence type="ECO:0000256" key="7">
    <source>
        <dbReference type="ARBA" id="ARBA00023145"/>
    </source>
</evidence>
<reference evidence="13" key="2">
    <citation type="submission" date="2013-12" db="EMBL/GenBank/DDBJ databases">
        <authorList>
            <person name="Yu Y."/>
            <person name="Lee S."/>
            <person name="de Baynast K."/>
            <person name="Wissotski M."/>
            <person name="Liu L."/>
            <person name="Talag J."/>
            <person name="Goicoechea J."/>
            <person name="Angelova A."/>
            <person name="Jetty R."/>
            <person name="Kudrna D."/>
            <person name="Golser W."/>
            <person name="Rivera L."/>
            <person name="Zhang J."/>
            <person name="Wing R."/>
        </authorList>
    </citation>
    <scope>NUCLEOTIDE SEQUENCE</scope>
</reference>
<dbReference type="EnsemblPlants" id="LPERR05G03700.1">
    <property type="protein sequence ID" value="LPERR05G03700.1"/>
    <property type="gene ID" value="LPERR05G03700"/>
</dbReference>
<sequence length="479" mass="53928">MAAARRLLSKFCPLSLILVCFSYYCCCSSVEQEADRVERLPGQPASPGVSQFAGYVGVNEQHGRALFYWFFEAQASPSPELEKKKKPLLLWLNGGPGCSSIGYGAASELGPLRVVRQGASLEFNQYGWNKEANLLFLESPVGVGFSYTNTSSDLTNLNDDFVAKDAYSFLVNWFKRFPQYKDNDFYISGESYAGHYVPQLADLVYERNKDNKSSTYINLKGFIVGNPLTNDYYDSKGLAEYAWSHAVVSDQVYERIKKTCNFKNSNWTDDCNAAMNIIFSQYHEIDIYNIYAPKCLLNNTSAAPADHAFFANDLEQFRKRIRMFSGYDPCYSSYVEDYFNKDDVQKAFHANASGLLTGKWQVCSDQILNSYNFSVLSILPTYSKLIKAGLRVWLYSGDADGRVPVIGSRYCVEALGLPIKTDWQSWYLDKQVAGRFVEYNGMTMVTVRGAGHLVPLNKPAEGLMLINAFLHGDQLPTSR</sequence>
<evidence type="ECO:0000256" key="5">
    <source>
        <dbReference type="ARBA" id="ARBA00022729"/>
    </source>
</evidence>
<accession>A0A0D9WD27</accession>
<keyword evidence="7" id="KW-0865">Zymogen</keyword>
<evidence type="ECO:0000256" key="3">
    <source>
        <dbReference type="ARBA" id="ARBA00022645"/>
    </source>
</evidence>
<evidence type="ECO:0000256" key="2">
    <source>
        <dbReference type="ARBA" id="ARBA00009431"/>
    </source>
</evidence>
<feature type="signal peptide" evidence="11">
    <location>
        <begin position="1"/>
        <end position="27"/>
    </location>
</feature>
<dbReference type="PROSITE" id="PS00131">
    <property type="entry name" value="CARBOXYPEPT_SER_SER"/>
    <property type="match status" value="1"/>
</dbReference>
<dbReference type="SUPFAM" id="SSF53474">
    <property type="entry name" value="alpha/beta-Hydrolases"/>
    <property type="match status" value="1"/>
</dbReference>
<keyword evidence="5 11" id="KW-0732">Signal</keyword>
<keyword evidence="6 11" id="KW-0378">Hydrolase</keyword>
<dbReference type="EC" id="3.4.16.-" evidence="11"/>
<comment type="catalytic activity">
    <reaction evidence="1">
        <text>Preferential release of a C-terminal arginine or lysine residue.</text>
        <dbReference type="EC" id="3.4.16.6"/>
    </reaction>
</comment>
<evidence type="ECO:0000256" key="8">
    <source>
        <dbReference type="ARBA" id="ARBA00023157"/>
    </source>
</evidence>
<evidence type="ECO:0000256" key="9">
    <source>
        <dbReference type="ARBA" id="ARBA00023180"/>
    </source>
</evidence>
<name>A0A0D9WD27_9ORYZ</name>
<feature type="chain" id="PRO_5006515241" description="Carboxypeptidase" evidence="11">
    <location>
        <begin position="28"/>
        <end position="479"/>
    </location>
</feature>
<evidence type="ECO:0000313" key="13">
    <source>
        <dbReference type="Proteomes" id="UP000032180"/>
    </source>
</evidence>
<keyword evidence="4 11" id="KW-0645">Protease</keyword>
<dbReference type="Gramene" id="LPERR05G03700.1">
    <property type="protein sequence ID" value="LPERR05G03700.1"/>
    <property type="gene ID" value="LPERR05G03700"/>
</dbReference>
<protein>
    <recommendedName>
        <fullName evidence="11">Carboxypeptidase</fullName>
        <ecNumber evidence="11">3.4.16.-</ecNumber>
    </recommendedName>
</protein>
<dbReference type="MEROPS" id="S10.A20"/>
<dbReference type="Gene3D" id="6.10.250.940">
    <property type="match status" value="1"/>
</dbReference>
<comment type="subunit">
    <text evidence="10">Carboxypeptidase II is a dimer, where each monomer is composed of two chains linked by a disulfide bond.</text>
</comment>
<evidence type="ECO:0000256" key="10">
    <source>
        <dbReference type="ARBA" id="ARBA00064289"/>
    </source>
</evidence>
<dbReference type="GO" id="GO:0005773">
    <property type="term" value="C:vacuole"/>
    <property type="evidence" value="ECO:0007669"/>
    <property type="project" value="TreeGrafter"/>
</dbReference>
<dbReference type="PANTHER" id="PTHR11802">
    <property type="entry name" value="SERINE PROTEASE FAMILY S10 SERINE CARBOXYPEPTIDASE"/>
    <property type="match status" value="1"/>
</dbReference>
<keyword evidence="13" id="KW-1185">Reference proteome</keyword>
<dbReference type="FunFam" id="3.40.50.12670:FF:000002">
    <property type="entry name" value="Carboxypeptidase"/>
    <property type="match status" value="1"/>
</dbReference>
<reference evidence="12 13" key="1">
    <citation type="submission" date="2012-08" db="EMBL/GenBank/DDBJ databases">
        <title>Oryza genome evolution.</title>
        <authorList>
            <person name="Wing R.A."/>
        </authorList>
    </citation>
    <scope>NUCLEOTIDE SEQUENCE</scope>
</reference>
<evidence type="ECO:0000256" key="6">
    <source>
        <dbReference type="ARBA" id="ARBA00022801"/>
    </source>
</evidence>
<keyword evidence="3 11" id="KW-0121">Carboxypeptidase</keyword>
<dbReference type="InterPro" id="IPR029058">
    <property type="entry name" value="AB_hydrolase_fold"/>
</dbReference>
<comment type="similarity">
    <text evidence="2 11">Belongs to the peptidase S10 family.</text>
</comment>
<dbReference type="InterPro" id="IPR018202">
    <property type="entry name" value="Ser_caboxypep_ser_AS"/>
</dbReference>
<dbReference type="STRING" id="77586.A0A0D9WD27"/>
<proteinExistence type="inferred from homology"/>
<dbReference type="AlphaFoldDB" id="A0A0D9WD27"/>
<dbReference type="FunFam" id="3.40.50.1820:FF:000013">
    <property type="entry name" value="Carboxypeptidase"/>
    <property type="match status" value="1"/>
</dbReference>
<dbReference type="GO" id="GO:0004185">
    <property type="term" value="F:serine-type carboxypeptidase activity"/>
    <property type="evidence" value="ECO:0007669"/>
    <property type="project" value="UniProtKB-UniRule"/>
</dbReference>
<dbReference type="Proteomes" id="UP000032180">
    <property type="component" value="Chromosome 5"/>
</dbReference>
<dbReference type="PRINTS" id="PR00724">
    <property type="entry name" value="CRBOXYPTASEC"/>
</dbReference>
<evidence type="ECO:0000256" key="4">
    <source>
        <dbReference type="ARBA" id="ARBA00022670"/>
    </source>
</evidence>
<organism evidence="12 13">
    <name type="scientific">Leersia perrieri</name>
    <dbReference type="NCBI Taxonomy" id="77586"/>
    <lineage>
        <taxon>Eukaryota</taxon>
        <taxon>Viridiplantae</taxon>
        <taxon>Streptophyta</taxon>
        <taxon>Embryophyta</taxon>
        <taxon>Tracheophyta</taxon>
        <taxon>Spermatophyta</taxon>
        <taxon>Magnoliopsida</taxon>
        <taxon>Liliopsida</taxon>
        <taxon>Poales</taxon>
        <taxon>Poaceae</taxon>
        <taxon>BOP clade</taxon>
        <taxon>Oryzoideae</taxon>
        <taxon>Oryzeae</taxon>
        <taxon>Oryzinae</taxon>
        <taxon>Leersia</taxon>
    </lineage>
</organism>
<evidence type="ECO:0000313" key="12">
    <source>
        <dbReference type="EnsemblPlants" id="LPERR05G03700.1"/>
    </source>
</evidence>
<dbReference type="Pfam" id="PF00450">
    <property type="entry name" value="Peptidase_S10"/>
    <property type="match status" value="1"/>
</dbReference>
<evidence type="ECO:0000256" key="11">
    <source>
        <dbReference type="RuleBase" id="RU361156"/>
    </source>
</evidence>
<keyword evidence="8" id="KW-1015">Disulfide bond</keyword>
<dbReference type="Gene3D" id="3.40.50.11320">
    <property type="match status" value="1"/>
</dbReference>
<dbReference type="HOGENOM" id="CLU_008523_13_0_1"/>
<dbReference type="FunFam" id="3.40.50.11320:FF:000001">
    <property type="entry name" value="Carboxypeptidase"/>
    <property type="match status" value="1"/>
</dbReference>
<keyword evidence="9" id="KW-0325">Glycoprotein</keyword>
<evidence type="ECO:0000256" key="1">
    <source>
        <dbReference type="ARBA" id="ARBA00001003"/>
    </source>
</evidence>
<reference evidence="12" key="3">
    <citation type="submission" date="2015-04" db="UniProtKB">
        <authorList>
            <consortium name="EnsemblPlants"/>
        </authorList>
    </citation>
    <scope>IDENTIFICATION</scope>
</reference>
<dbReference type="Gene3D" id="3.40.50.1820">
    <property type="entry name" value="alpha/beta hydrolase"/>
    <property type="match status" value="1"/>
</dbReference>
<dbReference type="GO" id="GO:0006508">
    <property type="term" value="P:proteolysis"/>
    <property type="evidence" value="ECO:0007669"/>
    <property type="project" value="UniProtKB-KW"/>
</dbReference>
<dbReference type="InterPro" id="IPR001563">
    <property type="entry name" value="Peptidase_S10"/>
</dbReference>
<dbReference type="PANTHER" id="PTHR11802:SF235">
    <property type="entry name" value="SERINE CARBOXYPEPTIDASE-LIKE 33"/>
    <property type="match status" value="1"/>
</dbReference>